<keyword evidence="5" id="KW-1185">Reference proteome</keyword>
<dbReference type="RefSeq" id="WP_345457025.1">
    <property type="nucleotide sequence ID" value="NZ_BAABKG010000002.1"/>
</dbReference>
<dbReference type="PANTHER" id="PTHR21666">
    <property type="entry name" value="PEPTIDASE-RELATED"/>
    <property type="match status" value="1"/>
</dbReference>
<sequence length="421" mass="45942">MRSFPGAARQRIAAITASLVTLAALAIPLAHADDRDDDLKNRQRDVQGRISDARDELQEASRDASRAAGAVDRVEQRLDVARTHLSDVRVRLQAARDRDALLQQQLLDAEAELDRATTALATASAGVEQQRAEAREMVLTLSTQGDPQVRALGRLLSDTSVEDLTRQQVGDQVLLAQQSRTFQALEEVEATLADERAEVERTTAAVEVKRTEAAEHLETMRGLVTEAETARDRITGLVQQARAARKDAYEAKAADRAVLRKLREREQKIAGQLKALAERQASRKGFVGRSDGYLGNPSNGYVTSPFGYRTHPIYGYYSLHNGTDFGAACGSPLYAAASGTVIDTYYDSVYGNRLYLSIGNVNGKNLVLIYNHMSGYRASEGQRVGRGDVVGYVGTTGWSTGCHLHFTVMADGVAVDPMTYL</sequence>
<dbReference type="SUPFAM" id="SSF57997">
    <property type="entry name" value="Tropomyosin"/>
    <property type="match status" value="1"/>
</dbReference>
<dbReference type="EMBL" id="BAABKG010000002">
    <property type="protein sequence ID" value="GAA5146407.1"/>
    <property type="molecule type" value="Genomic_DNA"/>
</dbReference>
<dbReference type="SUPFAM" id="SSF51261">
    <property type="entry name" value="Duplicated hybrid motif"/>
    <property type="match status" value="1"/>
</dbReference>
<feature type="chain" id="PRO_5045313989" evidence="2">
    <location>
        <begin position="33"/>
        <end position="421"/>
    </location>
</feature>
<dbReference type="Gene3D" id="2.70.70.10">
    <property type="entry name" value="Glucose Permease (Domain IIA)"/>
    <property type="match status" value="1"/>
</dbReference>
<evidence type="ECO:0000313" key="5">
    <source>
        <dbReference type="Proteomes" id="UP001500221"/>
    </source>
</evidence>
<comment type="caution">
    <text evidence="4">The sequence shown here is derived from an EMBL/GenBank/DDBJ whole genome shotgun (WGS) entry which is preliminary data.</text>
</comment>
<dbReference type="InterPro" id="IPR016047">
    <property type="entry name" value="M23ase_b-sheet_dom"/>
</dbReference>
<name>A0ABP9PKK2_9ACTN</name>
<dbReference type="Proteomes" id="UP001500221">
    <property type="component" value="Unassembled WGS sequence"/>
</dbReference>
<evidence type="ECO:0000259" key="3">
    <source>
        <dbReference type="Pfam" id="PF01551"/>
    </source>
</evidence>
<feature type="signal peptide" evidence="2">
    <location>
        <begin position="1"/>
        <end position="32"/>
    </location>
</feature>
<protein>
    <submittedName>
        <fullName evidence="4">M23 family metallopeptidase</fullName>
    </submittedName>
</protein>
<dbReference type="InterPro" id="IPR011055">
    <property type="entry name" value="Dup_hybrid_motif"/>
</dbReference>
<organism evidence="4 5">
    <name type="scientific">Nocardioides marinquilinus</name>
    <dbReference type="NCBI Taxonomy" id="1210400"/>
    <lineage>
        <taxon>Bacteria</taxon>
        <taxon>Bacillati</taxon>
        <taxon>Actinomycetota</taxon>
        <taxon>Actinomycetes</taxon>
        <taxon>Propionibacteriales</taxon>
        <taxon>Nocardioidaceae</taxon>
        <taxon>Nocardioides</taxon>
    </lineage>
</organism>
<evidence type="ECO:0000313" key="4">
    <source>
        <dbReference type="EMBL" id="GAA5146407.1"/>
    </source>
</evidence>
<accession>A0ABP9PKK2</accession>
<dbReference type="CDD" id="cd12797">
    <property type="entry name" value="M23_peptidase"/>
    <property type="match status" value="1"/>
</dbReference>
<dbReference type="PANTHER" id="PTHR21666:SF286">
    <property type="entry name" value="LIPOPROTEIN NLPD"/>
    <property type="match status" value="1"/>
</dbReference>
<dbReference type="Pfam" id="PF01551">
    <property type="entry name" value="Peptidase_M23"/>
    <property type="match status" value="1"/>
</dbReference>
<keyword evidence="2" id="KW-0732">Signal</keyword>
<evidence type="ECO:0000256" key="1">
    <source>
        <dbReference type="SAM" id="MobiDB-lite"/>
    </source>
</evidence>
<evidence type="ECO:0000256" key="2">
    <source>
        <dbReference type="SAM" id="SignalP"/>
    </source>
</evidence>
<proteinExistence type="predicted"/>
<feature type="domain" description="M23ase beta-sheet core" evidence="3">
    <location>
        <begin position="319"/>
        <end position="417"/>
    </location>
</feature>
<dbReference type="InterPro" id="IPR050570">
    <property type="entry name" value="Cell_wall_metabolism_enzyme"/>
</dbReference>
<gene>
    <name evidence="4" type="ORF">GCM10023340_17280</name>
</gene>
<feature type="compositionally biased region" description="Basic and acidic residues" evidence="1">
    <location>
        <begin position="38"/>
        <end position="65"/>
    </location>
</feature>
<feature type="region of interest" description="Disordered" evidence="1">
    <location>
        <begin position="38"/>
        <end position="69"/>
    </location>
</feature>
<reference evidence="5" key="1">
    <citation type="journal article" date="2019" name="Int. J. Syst. Evol. Microbiol.">
        <title>The Global Catalogue of Microorganisms (GCM) 10K type strain sequencing project: providing services to taxonomists for standard genome sequencing and annotation.</title>
        <authorList>
            <consortium name="The Broad Institute Genomics Platform"/>
            <consortium name="The Broad Institute Genome Sequencing Center for Infectious Disease"/>
            <person name="Wu L."/>
            <person name="Ma J."/>
        </authorList>
    </citation>
    <scope>NUCLEOTIDE SEQUENCE [LARGE SCALE GENOMIC DNA]</scope>
    <source>
        <strain evidence="5">JCM 18459</strain>
    </source>
</reference>